<sequence>MSLMRNQIQNLACSLECLQLTTFLNQKSDLVNISSGFFKSMPKLLVLDLSYNGFLTNLPHGISELVSLQYLNLSGTGIRHLPTGLQELENLIHLDLTNTRQLSSIVGISNLQSLMILNLVGSGFSWDCRIVEELETLEHLEILTIRIDIHPPLELFFSSPRLTSCTRYMRIYDLKAPEVAIPVTMNKIRFFIIMDCSISEIKMGRICNKSKTVSPLHNPREPCFLRLSRVNINNCRCLRELTFLMFVPNLKYLEVIYAHQLEDIINKEKACEARESGIVPFEKLVSLKLQSLLKLKSIYWSPLRFPCLNKLSVIRCPNLKKLPLDSQSGMRGNNGRLLTYTEKSWIADVEWEDEATKNRFL</sequence>
<evidence type="ECO:0000313" key="4">
    <source>
        <dbReference type="Proteomes" id="UP000467841"/>
    </source>
</evidence>
<dbReference type="SUPFAM" id="SSF52058">
    <property type="entry name" value="L domain-like"/>
    <property type="match status" value="1"/>
</dbReference>
<evidence type="ECO:0000313" key="3">
    <source>
        <dbReference type="EMBL" id="CAA7028394.1"/>
    </source>
</evidence>
<dbReference type="PANTHER" id="PTHR47186:SF20">
    <property type="entry name" value="DISEASE RESISTANCE PROTEIN RPS5-LIKE"/>
    <property type="match status" value="1"/>
</dbReference>
<keyword evidence="4" id="KW-1185">Reference proteome</keyword>
<protein>
    <recommendedName>
        <fullName evidence="2">Disease resistance R13L4/SHOC-2-like LRR domain-containing protein</fullName>
    </recommendedName>
</protein>
<dbReference type="AlphaFoldDB" id="A0A6D2IK41"/>
<reference evidence="3" key="1">
    <citation type="submission" date="2020-01" db="EMBL/GenBank/DDBJ databases">
        <authorList>
            <person name="Mishra B."/>
        </authorList>
    </citation>
    <scope>NUCLEOTIDE SEQUENCE [LARGE SCALE GENOMIC DNA]</scope>
</reference>
<organism evidence="3 4">
    <name type="scientific">Microthlaspi erraticum</name>
    <dbReference type="NCBI Taxonomy" id="1685480"/>
    <lineage>
        <taxon>Eukaryota</taxon>
        <taxon>Viridiplantae</taxon>
        <taxon>Streptophyta</taxon>
        <taxon>Embryophyta</taxon>
        <taxon>Tracheophyta</taxon>
        <taxon>Spermatophyta</taxon>
        <taxon>Magnoliopsida</taxon>
        <taxon>eudicotyledons</taxon>
        <taxon>Gunneridae</taxon>
        <taxon>Pentapetalae</taxon>
        <taxon>rosids</taxon>
        <taxon>malvids</taxon>
        <taxon>Brassicales</taxon>
        <taxon>Brassicaceae</taxon>
        <taxon>Coluteocarpeae</taxon>
        <taxon>Microthlaspi</taxon>
    </lineage>
</organism>
<name>A0A6D2IK41_9BRAS</name>
<dbReference type="PANTHER" id="PTHR47186">
    <property type="entry name" value="LEUCINE-RICH REPEAT-CONTAINING PROTEIN 57"/>
    <property type="match status" value="1"/>
</dbReference>
<evidence type="ECO:0000259" key="2">
    <source>
        <dbReference type="Pfam" id="PF23598"/>
    </source>
</evidence>
<keyword evidence="1" id="KW-0677">Repeat</keyword>
<dbReference type="InterPro" id="IPR055414">
    <property type="entry name" value="LRR_R13L4/SHOC2-like"/>
</dbReference>
<feature type="domain" description="Disease resistance R13L4/SHOC-2-like LRR" evidence="2">
    <location>
        <begin position="14"/>
        <end position="256"/>
    </location>
</feature>
<comment type="caution">
    <text evidence="3">The sequence shown here is derived from an EMBL/GenBank/DDBJ whole genome shotgun (WGS) entry which is preliminary data.</text>
</comment>
<proteinExistence type="predicted"/>
<evidence type="ECO:0000256" key="1">
    <source>
        <dbReference type="ARBA" id="ARBA00022737"/>
    </source>
</evidence>
<accession>A0A6D2IK41</accession>
<dbReference type="InterPro" id="IPR032675">
    <property type="entry name" value="LRR_dom_sf"/>
</dbReference>
<dbReference type="Gene3D" id="3.80.10.10">
    <property type="entry name" value="Ribonuclease Inhibitor"/>
    <property type="match status" value="2"/>
</dbReference>
<dbReference type="OrthoDB" id="1112588at2759"/>
<dbReference type="Pfam" id="PF23598">
    <property type="entry name" value="LRR_14"/>
    <property type="match status" value="1"/>
</dbReference>
<gene>
    <name evidence="3" type="ORF">MERR_LOCUS15629</name>
</gene>
<dbReference type="Proteomes" id="UP000467841">
    <property type="component" value="Unassembled WGS sequence"/>
</dbReference>
<dbReference type="EMBL" id="CACVBM020001068">
    <property type="protein sequence ID" value="CAA7028394.1"/>
    <property type="molecule type" value="Genomic_DNA"/>
</dbReference>